<dbReference type="EMBL" id="KB822723">
    <property type="protein sequence ID" value="ETN38155.1"/>
    <property type="molecule type" value="Genomic_DNA"/>
</dbReference>
<dbReference type="GeneID" id="19975118"/>
<dbReference type="HOGENOM" id="CLU_158763_0_0_1"/>
<feature type="compositionally biased region" description="Basic and acidic residues" evidence="1">
    <location>
        <begin position="124"/>
        <end position="135"/>
    </location>
</feature>
<evidence type="ECO:0000313" key="3">
    <source>
        <dbReference type="Proteomes" id="UP000030752"/>
    </source>
</evidence>
<dbReference type="RefSeq" id="XP_008720324.1">
    <property type="nucleotide sequence ID" value="XM_008722102.1"/>
</dbReference>
<evidence type="ECO:0000313" key="2">
    <source>
        <dbReference type="EMBL" id="ETN38155.1"/>
    </source>
</evidence>
<dbReference type="AlphaFoldDB" id="W2RPA8"/>
<sequence length="144" mass="15569">MAPVPGAPWTGPSTADMLATHTLAHNVITRHDDPCPVFDGAELAFLQAYLANPTPAAGSRLLKEHGMVDHEGEEVGSGVKRQGSLVGHVVLREIGSEVVLQDSEKEALRAWFDDGKADERIRDWNEGKQTSRPDRMGGIGDDMT</sequence>
<evidence type="ECO:0000256" key="1">
    <source>
        <dbReference type="SAM" id="MobiDB-lite"/>
    </source>
</evidence>
<name>W2RPA8_CYPE1</name>
<dbReference type="VEuPathDB" id="FungiDB:HMPREF1541_07779"/>
<keyword evidence="3" id="KW-1185">Reference proteome</keyword>
<protein>
    <submittedName>
        <fullName evidence="2">Uncharacterized protein</fullName>
    </submittedName>
</protein>
<feature type="region of interest" description="Disordered" evidence="1">
    <location>
        <begin position="124"/>
        <end position="144"/>
    </location>
</feature>
<gene>
    <name evidence="2" type="ORF">HMPREF1541_07779</name>
</gene>
<dbReference type="Proteomes" id="UP000030752">
    <property type="component" value="Unassembled WGS sequence"/>
</dbReference>
<accession>W2RPA8</accession>
<dbReference type="OrthoDB" id="3523319at2759"/>
<dbReference type="InParanoid" id="W2RPA8"/>
<organism evidence="2 3">
    <name type="scientific">Cyphellophora europaea (strain CBS 101466)</name>
    <name type="common">Phialophora europaea</name>
    <dbReference type="NCBI Taxonomy" id="1220924"/>
    <lineage>
        <taxon>Eukaryota</taxon>
        <taxon>Fungi</taxon>
        <taxon>Dikarya</taxon>
        <taxon>Ascomycota</taxon>
        <taxon>Pezizomycotina</taxon>
        <taxon>Eurotiomycetes</taxon>
        <taxon>Chaetothyriomycetidae</taxon>
        <taxon>Chaetothyriales</taxon>
        <taxon>Cyphellophoraceae</taxon>
        <taxon>Cyphellophora</taxon>
    </lineage>
</organism>
<reference evidence="2 3" key="1">
    <citation type="submission" date="2013-03" db="EMBL/GenBank/DDBJ databases">
        <title>The Genome Sequence of Phialophora europaea CBS 101466.</title>
        <authorList>
            <consortium name="The Broad Institute Genomics Platform"/>
            <person name="Cuomo C."/>
            <person name="de Hoog S."/>
            <person name="Gorbushina A."/>
            <person name="Walker B."/>
            <person name="Young S.K."/>
            <person name="Zeng Q."/>
            <person name="Gargeya S."/>
            <person name="Fitzgerald M."/>
            <person name="Haas B."/>
            <person name="Abouelleil A."/>
            <person name="Allen A.W."/>
            <person name="Alvarado L."/>
            <person name="Arachchi H.M."/>
            <person name="Berlin A.M."/>
            <person name="Chapman S.B."/>
            <person name="Gainer-Dewar J."/>
            <person name="Goldberg J."/>
            <person name="Griggs A."/>
            <person name="Gujja S."/>
            <person name="Hansen M."/>
            <person name="Howarth C."/>
            <person name="Imamovic A."/>
            <person name="Ireland A."/>
            <person name="Larimer J."/>
            <person name="McCowan C."/>
            <person name="Murphy C."/>
            <person name="Pearson M."/>
            <person name="Poon T.W."/>
            <person name="Priest M."/>
            <person name="Roberts A."/>
            <person name="Saif S."/>
            <person name="Shea T."/>
            <person name="Sisk P."/>
            <person name="Sykes S."/>
            <person name="Wortman J."/>
            <person name="Nusbaum C."/>
            <person name="Birren B."/>
        </authorList>
    </citation>
    <scope>NUCLEOTIDE SEQUENCE [LARGE SCALE GENOMIC DNA]</scope>
    <source>
        <strain evidence="2 3">CBS 101466</strain>
    </source>
</reference>
<dbReference type="eggNOG" id="ENOG502T6HM">
    <property type="taxonomic scope" value="Eukaryota"/>
</dbReference>
<proteinExistence type="predicted"/>